<evidence type="ECO:0000256" key="3">
    <source>
        <dbReference type="ARBA" id="ARBA00004857"/>
    </source>
</evidence>
<dbReference type="InterPro" id="IPR018225">
    <property type="entry name" value="Transaldolase_AS"/>
</dbReference>
<evidence type="ECO:0000256" key="7">
    <source>
        <dbReference type="ARBA" id="ARBA00022679"/>
    </source>
</evidence>
<dbReference type="Proteomes" id="UP001434337">
    <property type="component" value="Chromosome"/>
</dbReference>
<dbReference type="RefSeq" id="WP_342372076.1">
    <property type="nucleotide sequence ID" value="NZ_CP115965.1"/>
</dbReference>
<sequence>MTHDDGKPTQAPTEGATGDRGRARTTLHELAEAGVSVWLDDLNRPMLADGDLQGYIDRGVLGVTTNPTIFATALAEGEAYAEQVAELAGRGANLDEAVFAITTRDVADACDAFLPTYERTGGQDGRVSIEVDPRLARDTAGTVAMAKRLWAQIDRPNLLIKIPATVEGLPAITQVLAAGISVNVTLIFSLDRYRGVMDAYLTGLEQARERGADLTTIRSVASFFVSRVDAEIDGRLEAIGSDEALALRGKAGLANARLAYRAFEEVCATERWDALADDGAYVQRPLWASTGVKNPDYPDTLYVTGLVAPHTVNTMPGKTLEATVDHGELTGDTITGSYAEAQQVLDDLERVGVSYDEVVDQLEAEGVDKFEKSWQELLDSVEGELGKASDQGAEGRS</sequence>
<dbReference type="PANTHER" id="PTHR10683:SF31">
    <property type="entry name" value="TRANSALDOLASE"/>
    <property type="match status" value="1"/>
</dbReference>
<dbReference type="InterPro" id="IPR004732">
    <property type="entry name" value="Transaldolase_2"/>
</dbReference>
<name>A0ABZ3C4S6_9ACTN</name>
<evidence type="ECO:0000256" key="1">
    <source>
        <dbReference type="ARBA" id="ARBA00003518"/>
    </source>
</evidence>
<evidence type="ECO:0000256" key="12">
    <source>
        <dbReference type="SAM" id="MobiDB-lite"/>
    </source>
</evidence>
<dbReference type="PANTHER" id="PTHR10683">
    <property type="entry name" value="TRANSALDOLASE"/>
    <property type="match status" value="1"/>
</dbReference>
<dbReference type="EMBL" id="CP115965">
    <property type="protein sequence ID" value="WZW97810.1"/>
    <property type="molecule type" value="Genomic_DNA"/>
</dbReference>
<evidence type="ECO:0000313" key="14">
    <source>
        <dbReference type="Proteomes" id="UP001434337"/>
    </source>
</evidence>
<evidence type="ECO:0000256" key="8">
    <source>
        <dbReference type="ARBA" id="ARBA00023126"/>
    </source>
</evidence>
<comment type="catalytic activity">
    <reaction evidence="10 11">
        <text>D-sedoheptulose 7-phosphate + D-glyceraldehyde 3-phosphate = D-erythrose 4-phosphate + beta-D-fructose 6-phosphate</text>
        <dbReference type="Rhea" id="RHEA:17053"/>
        <dbReference type="ChEBI" id="CHEBI:16897"/>
        <dbReference type="ChEBI" id="CHEBI:57483"/>
        <dbReference type="ChEBI" id="CHEBI:57634"/>
        <dbReference type="ChEBI" id="CHEBI:59776"/>
        <dbReference type="EC" id="2.2.1.2"/>
    </reaction>
</comment>
<organism evidence="13 14">
    <name type="scientific">Propioniciclava soli</name>
    <dbReference type="NCBI Taxonomy" id="2775081"/>
    <lineage>
        <taxon>Bacteria</taxon>
        <taxon>Bacillati</taxon>
        <taxon>Actinomycetota</taxon>
        <taxon>Actinomycetes</taxon>
        <taxon>Propionibacteriales</taxon>
        <taxon>Propionibacteriaceae</taxon>
        <taxon>Propioniciclava</taxon>
    </lineage>
</organism>
<dbReference type="InterPro" id="IPR001585">
    <property type="entry name" value="TAL/FSA"/>
</dbReference>
<dbReference type="PIRSF" id="PIRSF036915">
    <property type="entry name" value="Trnald_Bac_Plnt"/>
    <property type="match status" value="1"/>
</dbReference>
<evidence type="ECO:0000313" key="13">
    <source>
        <dbReference type="EMBL" id="WZW97810.1"/>
    </source>
</evidence>
<keyword evidence="7 11" id="KW-0808">Transferase</keyword>
<comment type="pathway">
    <text evidence="3 11">Carbohydrate degradation; pentose phosphate pathway; D-glyceraldehyde 3-phosphate and beta-D-fructose 6-phosphate from D-ribose 5-phosphate and D-xylulose 5-phosphate (non-oxidative stage): step 2/3.</text>
</comment>
<evidence type="ECO:0000256" key="2">
    <source>
        <dbReference type="ARBA" id="ARBA00004496"/>
    </source>
</evidence>
<dbReference type="CDD" id="cd00955">
    <property type="entry name" value="Transaldolase_like"/>
    <property type="match status" value="1"/>
</dbReference>
<keyword evidence="6 11" id="KW-0963">Cytoplasm</keyword>
<keyword evidence="9 11" id="KW-0704">Schiff base</keyword>
<protein>
    <recommendedName>
        <fullName evidence="5 11">Transaldolase</fullName>
        <ecNumber evidence="5 11">2.2.1.2</ecNumber>
    </recommendedName>
</protein>
<keyword evidence="8 11" id="KW-0570">Pentose shunt</keyword>
<evidence type="ECO:0000256" key="10">
    <source>
        <dbReference type="ARBA" id="ARBA00048810"/>
    </source>
</evidence>
<dbReference type="EC" id="2.2.1.2" evidence="5 11"/>
<comment type="similarity">
    <text evidence="4 11">Belongs to the transaldolase family. Type 2 subfamily.</text>
</comment>
<evidence type="ECO:0000256" key="11">
    <source>
        <dbReference type="HAMAP-Rule" id="MF_00493"/>
    </source>
</evidence>
<dbReference type="PROSITE" id="PS00958">
    <property type="entry name" value="TRANSALDOLASE_2"/>
    <property type="match status" value="1"/>
</dbReference>
<evidence type="ECO:0000256" key="9">
    <source>
        <dbReference type="ARBA" id="ARBA00023270"/>
    </source>
</evidence>
<dbReference type="InterPro" id="IPR013785">
    <property type="entry name" value="Aldolase_TIM"/>
</dbReference>
<evidence type="ECO:0000256" key="5">
    <source>
        <dbReference type="ARBA" id="ARBA00013151"/>
    </source>
</evidence>
<accession>A0ABZ3C4S6</accession>
<dbReference type="GO" id="GO:0004801">
    <property type="term" value="F:transaldolase activity"/>
    <property type="evidence" value="ECO:0007669"/>
    <property type="project" value="UniProtKB-EC"/>
</dbReference>
<keyword evidence="14" id="KW-1185">Reference proteome</keyword>
<evidence type="ECO:0000256" key="6">
    <source>
        <dbReference type="ARBA" id="ARBA00022490"/>
    </source>
</evidence>
<dbReference type="SUPFAM" id="SSF51569">
    <property type="entry name" value="Aldolase"/>
    <property type="match status" value="1"/>
</dbReference>
<feature type="region of interest" description="Disordered" evidence="12">
    <location>
        <begin position="1"/>
        <end position="22"/>
    </location>
</feature>
<dbReference type="NCBIfam" id="TIGR00876">
    <property type="entry name" value="tal_mycobact"/>
    <property type="match status" value="1"/>
</dbReference>
<reference evidence="13 14" key="1">
    <citation type="journal article" date="2023" name="Environ Microbiome">
        <title>A coral-associated actinobacterium mitigates coral bleaching under heat stress.</title>
        <authorList>
            <person name="Li J."/>
            <person name="Zou Y."/>
            <person name="Li Q."/>
            <person name="Zhang J."/>
            <person name="Bourne D.G."/>
            <person name="Lyu Y."/>
            <person name="Liu C."/>
            <person name="Zhang S."/>
        </authorList>
    </citation>
    <scope>NUCLEOTIDE SEQUENCE [LARGE SCALE GENOMIC DNA]</scope>
    <source>
        <strain evidence="13 14">SCSIO 13291</strain>
    </source>
</reference>
<comment type="function">
    <text evidence="1 11">Transaldolase is important for the balance of metabolites in the pentose-phosphate pathway.</text>
</comment>
<dbReference type="Pfam" id="PF00923">
    <property type="entry name" value="TAL_FSA"/>
    <property type="match status" value="1"/>
</dbReference>
<comment type="subcellular location">
    <subcellularLocation>
        <location evidence="2 11">Cytoplasm</location>
    </subcellularLocation>
</comment>
<gene>
    <name evidence="11 13" type="primary">tal</name>
    <name evidence="13" type="ORF">PCC79_13025</name>
</gene>
<evidence type="ECO:0000256" key="4">
    <source>
        <dbReference type="ARBA" id="ARBA00008426"/>
    </source>
</evidence>
<dbReference type="HAMAP" id="MF_00493">
    <property type="entry name" value="Transaldolase_2"/>
    <property type="match status" value="1"/>
</dbReference>
<proteinExistence type="inferred from homology"/>
<dbReference type="NCBIfam" id="NF002881">
    <property type="entry name" value="PRK03343.1"/>
    <property type="match status" value="1"/>
</dbReference>
<dbReference type="Gene3D" id="3.20.20.70">
    <property type="entry name" value="Aldolase class I"/>
    <property type="match status" value="1"/>
</dbReference>
<dbReference type="PROSITE" id="PS01054">
    <property type="entry name" value="TRANSALDOLASE_1"/>
    <property type="match status" value="1"/>
</dbReference>
<feature type="active site" description="Schiff-base intermediate with substrate" evidence="11">
    <location>
        <position position="161"/>
    </location>
</feature>